<dbReference type="Proteomes" id="UP000310189">
    <property type="component" value="Unassembled WGS sequence"/>
</dbReference>
<evidence type="ECO:0000256" key="1">
    <source>
        <dbReference type="ARBA" id="ARBA00004604"/>
    </source>
</evidence>
<feature type="region of interest" description="Disordered" evidence="5">
    <location>
        <begin position="1"/>
        <end position="26"/>
    </location>
</feature>
<evidence type="ECO:0000256" key="5">
    <source>
        <dbReference type="SAM" id="MobiDB-lite"/>
    </source>
</evidence>
<feature type="domain" description="Brix" evidence="6">
    <location>
        <begin position="28"/>
        <end position="239"/>
    </location>
</feature>
<evidence type="ECO:0000256" key="2">
    <source>
        <dbReference type="ARBA" id="ARBA00010782"/>
    </source>
</evidence>
<dbReference type="GO" id="GO:0000027">
    <property type="term" value="P:ribosomal large subunit assembly"/>
    <property type="evidence" value="ECO:0007669"/>
    <property type="project" value="InterPro"/>
</dbReference>
<gene>
    <name evidence="7" type="ORF">E3P99_00741</name>
</gene>
<name>A0A4T0FTZ4_9BASI</name>
<sequence>MLRTVKPKSARAKRALKEREPQAHENPKTALFVKTQTTSQVVNDAMSDLYSLKKPHGITFNKKNQLQPFEDSSSLEFWSNKNDASLLLVGSHQKKRPHNLIFTRTFNYQLFDMLEMGIDNFKSMKSFNVNNQVNVGMKPLFNFTGELFDTHPKYQQFKNVMLDFFRGETLSQISLAGLSHVISCTVGEQANEEDTPPVHFRVYSIQLLKSGTRTPRVELVEMGPSMDFTPRRTQEPDASLEKEAYKKPKAVNVPKKRKNIEVDEMGDKVGRVHMEKQDLSKLQTRKVKALKSDD</sequence>
<dbReference type="GO" id="GO:0019843">
    <property type="term" value="F:rRNA binding"/>
    <property type="evidence" value="ECO:0007669"/>
    <property type="project" value="UniProtKB-UniRule"/>
</dbReference>
<evidence type="ECO:0000259" key="6">
    <source>
        <dbReference type="PROSITE" id="PS50833"/>
    </source>
</evidence>
<evidence type="ECO:0000256" key="3">
    <source>
        <dbReference type="ARBA" id="ARBA00023242"/>
    </source>
</evidence>
<keyword evidence="8" id="KW-1185">Reference proteome</keyword>
<dbReference type="PANTHER" id="PTHR12728">
    <property type="entry name" value="BRIX DOMAIN CONTAINING PROTEIN"/>
    <property type="match status" value="1"/>
</dbReference>
<dbReference type="GO" id="GO:0005730">
    <property type="term" value="C:nucleolus"/>
    <property type="evidence" value="ECO:0007669"/>
    <property type="project" value="UniProtKB-SubCell"/>
</dbReference>
<proteinExistence type="inferred from homology"/>
<dbReference type="InterPro" id="IPR039770">
    <property type="entry name" value="Rpf2"/>
</dbReference>
<evidence type="ECO:0000313" key="7">
    <source>
        <dbReference type="EMBL" id="TIA92149.1"/>
    </source>
</evidence>
<dbReference type="InterPro" id="IPR007109">
    <property type="entry name" value="Brix"/>
</dbReference>
<evidence type="ECO:0000256" key="4">
    <source>
        <dbReference type="RuleBase" id="RU367086"/>
    </source>
</evidence>
<keyword evidence="3 4" id="KW-0539">Nucleus</keyword>
<dbReference type="SMART" id="SM00879">
    <property type="entry name" value="Brix"/>
    <property type="match status" value="1"/>
</dbReference>
<comment type="similarity">
    <text evidence="2 4">Belongs to the RPF2 family.</text>
</comment>
<comment type="caution">
    <text evidence="7">The sequence shown here is derived from an EMBL/GenBank/DDBJ whole genome shotgun (WGS) entry which is preliminary data.</text>
</comment>
<protein>
    <recommendedName>
        <fullName evidence="4">Ribosome production factor 2 homolog</fullName>
    </recommendedName>
    <alternativeName>
        <fullName evidence="4">Ribosome biogenesis protein RPF2 homolog</fullName>
    </alternativeName>
</protein>
<dbReference type="GO" id="GO:0000463">
    <property type="term" value="P:maturation of LSU-rRNA from tricistronic rRNA transcript (SSU-rRNA, 5.8S rRNA, LSU-rRNA)"/>
    <property type="evidence" value="ECO:0007669"/>
    <property type="project" value="TreeGrafter"/>
</dbReference>
<feature type="compositionally biased region" description="Basic and acidic residues" evidence="5">
    <location>
        <begin position="15"/>
        <end position="26"/>
    </location>
</feature>
<comment type="subcellular location">
    <subcellularLocation>
        <location evidence="1 4">Nucleus</location>
        <location evidence="1 4">Nucleolus</location>
    </subcellularLocation>
</comment>
<dbReference type="OrthoDB" id="407658at2759"/>
<organism evidence="7 8">
    <name type="scientific">Wallemia hederae</name>
    <dbReference type="NCBI Taxonomy" id="1540922"/>
    <lineage>
        <taxon>Eukaryota</taxon>
        <taxon>Fungi</taxon>
        <taxon>Dikarya</taxon>
        <taxon>Basidiomycota</taxon>
        <taxon>Wallemiomycotina</taxon>
        <taxon>Wallemiomycetes</taxon>
        <taxon>Wallemiales</taxon>
        <taxon>Wallemiaceae</taxon>
        <taxon>Wallemia</taxon>
    </lineage>
</organism>
<dbReference type="AlphaFoldDB" id="A0A4T0FTZ4"/>
<dbReference type="PROSITE" id="PS50833">
    <property type="entry name" value="BRIX"/>
    <property type="match status" value="1"/>
</dbReference>
<dbReference type="PANTHER" id="PTHR12728:SF0">
    <property type="entry name" value="RIBOSOME PRODUCTION FACTOR 2 HOMOLOG"/>
    <property type="match status" value="1"/>
</dbReference>
<feature type="region of interest" description="Disordered" evidence="5">
    <location>
        <begin position="264"/>
        <end position="294"/>
    </location>
</feature>
<feature type="compositionally biased region" description="Basic residues" evidence="5">
    <location>
        <begin position="283"/>
        <end position="294"/>
    </location>
</feature>
<feature type="compositionally biased region" description="Basic and acidic residues" evidence="5">
    <location>
        <begin position="264"/>
        <end position="279"/>
    </location>
</feature>
<accession>A0A4T0FTZ4</accession>
<reference evidence="7 8" key="1">
    <citation type="submission" date="2019-03" db="EMBL/GenBank/DDBJ databases">
        <title>Sequencing 23 genomes of Wallemia ichthyophaga.</title>
        <authorList>
            <person name="Gostincar C."/>
        </authorList>
    </citation>
    <scope>NUCLEOTIDE SEQUENCE [LARGE SCALE GENOMIC DNA]</scope>
    <source>
        <strain evidence="7 8">EXF-5753</strain>
    </source>
</reference>
<dbReference type="EMBL" id="SPNW01000008">
    <property type="protein sequence ID" value="TIA92149.1"/>
    <property type="molecule type" value="Genomic_DNA"/>
</dbReference>
<dbReference type="Pfam" id="PF04427">
    <property type="entry name" value="Brix"/>
    <property type="match status" value="1"/>
</dbReference>
<feature type="compositionally biased region" description="Basic residues" evidence="5">
    <location>
        <begin position="1"/>
        <end position="14"/>
    </location>
</feature>
<evidence type="ECO:0000313" key="8">
    <source>
        <dbReference type="Proteomes" id="UP000310189"/>
    </source>
</evidence>